<name>A0ACC2RV55_9FUNG</name>
<sequence length="68" mass="7609">MLVASIRFVRLANQKSAGGAGAPCEFSRRSVKLRDAGAQLKRFSKTWACGIDDDDVWKDFTRWSPVSF</sequence>
<reference evidence="1" key="1">
    <citation type="submission" date="2022-04" db="EMBL/GenBank/DDBJ databases">
        <title>Genome of the entomopathogenic fungus Entomophthora muscae.</title>
        <authorList>
            <person name="Elya C."/>
            <person name="Lovett B.R."/>
            <person name="Lee E."/>
            <person name="Macias A.M."/>
            <person name="Hajek A.E."/>
            <person name="De Bivort B.L."/>
            <person name="Kasson M.T."/>
            <person name="De Fine Licht H.H."/>
            <person name="Stajich J.E."/>
        </authorList>
    </citation>
    <scope>NUCLEOTIDE SEQUENCE</scope>
    <source>
        <strain evidence="1">Berkeley</strain>
    </source>
</reference>
<gene>
    <name evidence="1" type="ORF">DSO57_1019450</name>
</gene>
<protein>
    <submittedName>
        <fullName evidence="1">Uncharacterized protein</fullName>
    </submittedName>
</protein>
<comment type="caution">
    <text evidence="1">The sequence shown here is derived from an EMBL/GenBank/DDBJ whole genome shotgun (WGS) entry which is preliminary data.</text>
</comment>
<evidence type="ECO:0000313" key="1">
    <source>
        <dbReference type="EMBL" id="KAJ9053944.1"/>
    </source>
</evidence>
<keyword evidence="2" id="KW-1185">Reference proteome</keyword>
<organism evidence="1 2">
    <name type="scientific">Entomophthora muscae</name>
    <dbReference type="NCBI Taxonomy" id="34485"/>
    <lineage>
        <taxon>Eukaryota</taxon>
        <taxon>Fungi</taxon>
        <taxon>Fungi incertae sedis</taxon>
        <taxon>Zoopagomycota</taxon>
        <taxon>Entomophthoromycotina</taxon>
        <taxon>Entomophthoromycetes</taxon>
        <taxon>Entomophthorales</taxon>
        <taxon>Entomophthoraceae</taxon>
        <taxon>Entomophthora</taxon>
    </lineage>
</organism>
<proteinExistence type="predicted"/>
<evidence type="ECO:0000313" key="2">
    <source>
        <dbReference type="Proteomes" id="UP001165960"/>
    </source>
</evidence>
<dbReference type="EMBL" id="QTSX02006477">
    <property type="protein sequence ID" value="KAJ9053944.1"/>
    <property type="molecule type" value="Genomic_DNA"/>
</dbReference>
<dbReference type="Proteomes" id="UP001165960">
    <property type="component" value="Unassembled WGS sequence"/>
</dbReference>
<accession>A0ACC2RV55</accession>